<feature type="region of interest" description="Disordered" evidence="6">
    <location>
        <begin position="28"/>
        <end position="50"/>
    </location>
</feature>
<protein>
    <submittedName>
        <fullName evidence="8">Extracellular solute-binding protein</fullName>
    </submittedName>
</protein>
<evidence type="ECO:0000256" key="3">
    <source>
        <dbReference type="ARBA" id="ARBA00023136"/>
    </source>
</evidence>
<dbReference type="Proteomes" id="UP001596113">
    <property type="component" value="Unassembled WGS sequence"/>
</dbReference>
<evidence type="ECO:0000256" key="4">
    <source>
        <dbReference type="ARBA" id="ARBA00023139"/>
    </source>
</evidence>
<evidence type="ECO:0000313" key="8">
    <source>
        <dbReference type="EMBL" id="MFC5404870.1"/>
    </source>
</evidence>
<comment type="caution">
    <text evidence="8">The sequence shown here is derived from an EMBL/GenBank/DDBJ whole genome shotgun (WGS) entry which is preliminary data.</text>
</comment>
<evidence type="ECO:0000256" key="1">
    <source>
        <dbReference type="ARBA" id="ARBA00022475"/>
    </source>
</evidence>
<dbReference type="PROSITE" id="PS51257">
    <property type="entry name" value="PROKAR_LIPOPROTEIN"/>
    <property type="match status" value="1"/>
</dbReference>
<sequence length="537" mass="60730">MSNRKRLLSSMAAVLLLGSVLSACAKENNGSNASPGSSSTASTGSSNGSSNAGNPVELGLFYNGAWYTFPEWGSNTISQMVTEKTGVTLKFTKPNADDNQQFNLMIANRDLPDFVVNDMKNPTYNKAIDAGLFEDLGPLMDQYAPELKQRMGDDYWKMNAAADGKNYTINSAEIRPSNLDRFLPVGPWNPAPLIRQDIYEALGKPKIDTPDDLYNVLLQVKEKYPKISPLVIGNSKFPFTAQPFGYEFFIASFGVEMYYEKDNKMYANYKNPKYLDALKWLNKLYTSGIITRNDIALTDEQRKSIIDSGNVFYQVGSVGTGYQFPENDKSIKYVYAPMFPDATILQQNSIGWAGWSISKTSKHKKEAIQFMSYMMSDEGEKLTHFGIEGKDWKMDNDTPVRTDEYNENIKNDLEYTKKLGTGAYWFNLDLYDHWIEGGEMKKNPEQKEALDLYLPHKNLKLYMLSIEPGPESEEATILAKATSDFNAAFPTFLMAKDEAELEQRYADFIKKMDDMGMPKLEALWTENANKMRKSLNM</sequence>
<dbReference type="InterPro" id="IPR006059">
    <property type="entry name" value="SBP"/>
</dbReference>
<dbReference type="EMBL" id="JBHSMI010000028">
    <property type="protein sequence ID" value="MFC5404870.1"/>
    <property type="molecule type" value="Genomic_DNA"/>
</dbReference>
<dbReference type="PANTHER" id="PTHR43649:SF33">
    <property type="entry name" value="POLYGALACTURONAN_RHAMNOGALACTURONAN-BINDING PROTEIN YTCQ"/>
    <property type="match status" value="1"/>
</dbReference>
<keyword evidence="5" id="KW-0449">Lipoprotein</keyword>
<reference evidence="9" key="1">
    <citation type="journal article" date="2019" name="Int. J. Syst. Evol. Microbiol.">
        <title>The Global Catalogue of Microorganisms (GCM) 10K type strain sequencing project: providing services to taxonomists for standard genome sequencing and annotation.</title>
        <authorList>
            <consortium name="The Broad Institute Genomics Platform"/>
            <consortium name="The Broad Institute Genome Sequencing Center for Infectious Disease"/>
            <person name="Wu L."/>
            <person name="Ma J."/>
        </authorList>
    </citation>
    <scope>NUCLEOTIDE SEQUENCE [LARGE SCALE GENOMIC DNA]</scope>
    <source>
        <strain evidence="9">CGMCC 1.18575</strain>
    </source>
</reference>
<keyword evidence="1" id="KW-1003">Cell membrane</keyword>
<organism evidence="8 9">
    <name type="scientific">Cohnella soli</name>
    <dbReference type="NCBI Taxonomy" id="425005"/>
    <lineage>
        <taxon>Bacteria</taxon>
        <taxon>Bacillati</taxon>
        <taxon>Bacillota</taxon>
        <taxon>Bacilli</taxon>
        <taxon>Bacillales</taxon>
        <taxon>Paenibacillaceae</taxon>
        <taxon>Cohnella</taxon>
    </lineage>
</organism>
<evidence type="ECO:0000256" key="6">
    <source>
        <dbReference type="SAM" id="MobiDB-lite"/>
    </source>
</evidence>
<keyword evidence="4" id="KW-0564">Palmitate</keyword>
<feature type="signal peptide" evidence="7">
    <location>
        <begin position="1"/>
        <end position="25"/>
    </location>
</feature>
<accession>A0ABW0HX53</accession>
<dbReference type="InterPro" id="IPR050490">
    <property type="entry name" value="Bact_solute-bd_prot1"/>
</dbReference>
<keyword evidence="9" id="KW-1185">Reference proteome</keyword>
<name>A0ABW0HX53_9BACL</name>
<feature type="chain" id="PRO_5046792392" evidence="7">
    <location>
        <begin position="26"/>
        <end position="537"/>
    </location>
</feature>
<keyword evidence="3" id="KW-0472">Membrane</keyword>
<proteinExistence type="predicted"/>
<dbReference type="Pfam" id="PF13416">
    <property type="entry name" value="SBP_bac_8"/>
    <property type="match status" value="1"/>
</dbReference>
<evidence type="ECO:0000256" key="2">
    <source>
        <dbReference type="ARBA" id="ARBA00022729"/>
    </source>
</evidence>
<dbReference type="PANTHER" id="PTHR43649">
    <property type="entry name" value="ARABINOSE-BINDING PROTEIN-RELATED"/>
    <property type="match status" value="1"/>
</dbReference>
<gene>
    <name evidence="8" type="ORF">ACFPOF_19185</name>
</gene>
<keyword evidence="2 7" id="KW-0732">Signal</keyword>
<dbReference type="RefSeq" id="WP_378135545.1">
    <property type="nucleotide sequence ID" value="NZ_JBHSMI010000028.1"/>
</dbReference>
<evidence type="ECO:0000313" key="9">
    <source>
        <dbReference type="Proteomes" id="UP001596113"/>
    </source>
</evidence>
<evidence type="ECO:0000256" key="7">
    <source>
        <dbReference type="SAM" id="SignalP"/>
    </source>
</evidence>
<dbReference type="SUPFAM" id="SSF53850">
    <property type="entry name" value="Periplasmic binding protein-like II"/>
    <property type="match status" value="1"/>
</dbReference>
<dbReference type="Gene3D" id="3.40.190.10">
    <property type="entry name" value="Periplasmic binding protein-like II"/>
    <property type="match status" value="2"/>
</dbReference>
<evidence type="ECO:0000256" key="5">
    <source>
        <dbReference type="ARBA" id="ARBA00023288"/>
    </source>
</evidence>